<evidence type="ECO:0000256" key="2">
    <source>
        <dbReference type="ARBA" id="ARBA00022801"/>
    </source>
</evidence>
<dbReference type="InterPro" id="IPR021109">
    <property type="entry name" value="Peptidase_aspartic_dom_sf"/>
</dbReference>
<proteinExistence type="predicted"/>
<evidence type="ECO:0000313" key="5">
    <source>
        <dbReference type="Proteomes" id="UP001281410"/>
    </source>
</evidence>
<accession>A0AAE0DZY5</accession>
<evidence type="ECO:0000256" key="1">
    <source>
        <dbReference type="ARBA" id="ARBA00022670"/>
    </source>
</evidence>
<dbReference type="GO" id="GO:0008233">
    <property type="term" value="F:peptidase activity"/>
    <property type="evidence" value="ECO:0007669"/>
    <property type="project" value="UniProtKB-KW"/>
</dbReference>
<dbReference type="EMBL" id="JANJYJ010000007">
    <property type="protein sequence ID" value="KAK3199225.1"/>
    <property type="molecule type" value="Genomic_DNA"/>
</dbReference>
<dbReference type="GO" id="GO:0005576">
    <property type="term" value="C:extracellular region"/>
    <property type="evidence" value="ECO:0007669"/>
    <property type="project" value="TreeGrafter"/>
</dbReference>
<dbReference type="InterPro" id="IPR051708">
    <property type="entry name" value="Plant_Aspart_Prot_A1"/>
</dbReference>
<organism evidence="4 5">
    <name type="scientific">Dipteronia sinensis</name>
    <dbReference type="NCBI Taxonomy" id="43782"/>
    <lineage>
        <taxon>Eukaryota</taxon>
        <taxon>Viridiplantae</taxon>
        <taxon>Streptophyta</taxon>
        <taxon>Embryophyta</taxon>
        <taxon>Tracheophyta</taxon>
        <taxon>Spermatophyta</taxon>
        <taxon>Magnoliopsida</taxon>
        <taxon>eudicotyledons</taxon>
        <taxon>Gunneridae</taxon>
        <taxon>Pentapetalae</taxon>
        <taxon>rosids</taxon>
        <taxon>malvids</taxon>
        <taxon>Sapindales</taxon>
        <taxon>Sapindaceae</taxon>
        <taxon>Hippocastanoideae</taxon>
        <taxon>Acereae</taxon>
        <taxon>Dipteronia</taxon>
    </lineage>
</organism>
<feature type="domain" description="Peptidase A1" evidence="3">
    <location>
        <begin position="1"/>
        <end position="157"/>
    </location>
</feature>
<name>A0AAE0DZY5_9ROSI</name>
<comment type="caution">
    <text evidence="4">The sequence shown here is derived from an EMBL/GenBank/DDBJ whole genome shotgun (WGS) entry which is preliminary data.</text>
</comment>
<dbReference type="InterPro" id="IPR033121">
    <property type="entry name" value="PEPTIDASE_A1"/>
</dbReference>
<dbReference type="Pfam" id="PF14541">
    <property type="entry name" value="TAXi_C"/>
    <property type="match status" value="1"/>
</dbReference>
<evidence type="ECO:0000259" key="3">
    <source>
        <dbReference type="PROSITE" id="PS51767"/>
    </source>
</evidence>
<dbReference type="InterPro" id="IPR032799">
    <property type="entry name" value="TAXi_C"/>
</dbReference>
<keyword evidence="5" id="KW-1185">Reference proteome</keyword>
<dbReference type="PANTHER" id="PTHR47967:SF123">
    <property type="entry name" value="ASPARTIC PROTEINASE NEPENTHESIN-1-LIKE"/>
    <property type="match status" value="1"/>
</dbReference>
<dbReference type="PROSITE" id="PS51767">
    <property type="entry name" value="PEPTIDASE_A1"/>
    <property type="match status" value="1"/>
</dbReference>
<dbReference type="Gene3D" id="2.40.70.10">
    <property type="entry name" value="Acid Proteases"/>
    <property type="match status" value="1"/>
</dbReference>
<dbReference type="SUPFAM" id="SSF50630">
    <property type="entry name" value="Acid proteases"/>
    <property type="match status" value="1"/>
</dbReference>
<evidence type="ECO:0000313" key="4">
    <source>
        <dbReference type="EMBL" id="KAK3199225.1"/>
    </source>
</evidence>
<dbReference type="Proteomes" id="UP001281410">
    <property type="component" value="Unassembled WGS sequence"/>
</dbReference>
<sequence>MLNLLDISVNSIPLRFPPGTFDRNVQDSTTLGFFIDSGAPFTLIDQRTNRVNAYRALTLALQRHYESYGFQRRPTAINDQICYDERLGFDQHPTITYHFEGADYTVDSRFVHTRFEGPITYFCLNVFKGNGMSILGANDQQNMRIIYDNNINSIQFFPEECAYDSA</sequence>
<gene>
    <name evidence="4" type="ORF">Dsin_022640</name>
</gene>
<protein>
    <recommendedName>
        <fullName evidence="3">Peptidase A1 domain-containing protein</fullName>
    </recommendedName>
</protein>
<dbReference type="AlphaFoldDB" id="A0AAE0DZY5"/>
<dbReference type="GO" id="GO:0006508">
    <property type="term" value="P:proteolysis"/>
    <property type="evidence" value="ECO:0007669"/>
    <property type="project" value="UniProtKB-KW"/>
</dbReference>
<reference evidence="4" key="1">
    <citation type="journal article" date="2023" name="Plant J.">
        <title>Genome sequences and population genomics provide insights into the demographic history, inbreeding, and mutation load of two 'living fossil' tree species of Dipteronia.</title>
        <authorList>
            <person name="Feng Y."/>
            <person name="Comes H.P."/>
            <person name="Chen J."/>
            <person name="Zhu S."/>
            <person name="Lu R."/>
            <person name="Zhang X."/>
            <person name="Li P."/>
            <person name="Qiu J."/>
            <person name="Olsen K.M."/>
            <person name="Qiu Y."/>
        </authorList>
    </citation>
    <scope>NUCLEOTIDE SEQUENCE</scope>
    <source>
        <strain evidence="4">NBL</strain>
    </source>
</reference>
<keyword evidence="2" id="KW-0378">Hydrolase</keyword>
<keyword evidence="1" id="KW-0645">Protease</keyword>
<dbReference type="PANTHER" id="PTHR47967">
    <property type="entry name" value="OS07G0603500 PROTEIN-RELATED"/>
    <property type="match status" value="1"/>
</dbReference>